<name>A0A0S7BPK1_9CHLR</name>
<dbReference type="Proteomes" id="UP000055060">
    <property type="component" value="Unassembled WGS sequence"/>
</dbReference>
<dbReference type="RefSeq" id="WP_075075026.1">
    <property type="nucleotide sequence ID" value="NZ_DF967972.1"/>
</dbReference>
<feature type="domain" description="CBS" evidence="3">
    <location>
        <begin position="76"/>
        <end position="131"/>
    </location>
</feature>
<dbReference type="STRING" id="360412.LARV_03683"/>
<dbReference type="EMBL" id="DF967972">
    <property type="protein sequence ID" value="GAP15889.1"/>
    <property type="molecule type" value="Genomic_DNA"/>
</dbReference>
<evidence type="ECO:0000313" key="4">
    <source>
        <dbReference type="EMBL" id="GAP15889.1"/>
    </source>
</evidence>
<sequence>MYTVNDLLKIKGRAVWTCDPHTSLLDALKLMAEKNIGALLVKDGERVVGIVSERDVARRIAEVESCPLDAEISEFMTLDVIVVRPDQSTSECMQLMTREHIRHLPVIENSQLAGMISIGDVVSALIGEQASTITGLENYILGRDYNR</sequence>
<proteinExistence type="predicted"/>
<dbReference type="OrthoDB" id="9802114at2"/>
<evidence type="ECO:0000313" key="5">
    <source>
        <dbReference type="Proteomes" id="UP000055060"/>
    </source>
</evidence>
<dbReference type="CDD" id="cd04623">
    <property type="entry name" value="CBS_pair_bac_euk"/>
    <property type="match status" value="1"/>
</dbReference>
<dbReference type="Gene3D" id="3.10.580.10">
    <property type="entry name" value="CBS-domain"/>
    <property type="match status" value="1"/>
</dbReference>
<dbReference type="InterPro" id="IPR000644">
    <property type="entry name" value="CBS_dom"/>
</dbReference>
<accession>A0A0S7BPK1</accession>
<evidence type="ECO:0000256" key="1">
    <source>
        <dbReference type="ARBA" id="ARBA00023122"/>
    </source>
</evidence>
<gene>
    <name evidence="4" type="ORF">LARV_03683</name>
</gene>
<dbReference type="InterPro" id="IPR044725">
    <property type="entry name" value="CBSX3_CBS_dom"/>
</dbReference>
<evidence type="ECO:0000259" key="3">
    <source>
        <dbReference type="PROSITE" id="PS51371"/>
    </source>
</evidence>
<dbReference type="InterPro" id="IPR051257">
    <property type="entry name" value="Diverse_CBS-Domain"/>
</dbReference>
<organism evidence="4">
    <name type="scientific">Longilinea arvoryzae</name>
    <dbReference type="NCBI Taxonomy" id="360412"/>
    <lineage>
        <taxon>Bacteria</taxon>
        <taxon>Bacillati</taxon>
        <taxon>Chloroflexota</taxon>
        <taxon>Anaerolineae</taxon>
        <taxon>Anaerolineales</taxon>
        <taxon>Anaerolineaceae</taxon>
        <taxon>Longilinea</taxon>
    </lineage>
</organism>
<dbReference type="PROSITE" id="PS51371">
    <property type="entry name" value="CBS"/>
    <property type="match status" value="2"/>
</dbReference>
<dbReference type="AlphaFoldDB" id="A0A0S7BPK1"/>
<keyword evidence="5" id="KW-1185">Reference proteome</keyword>
<dbReference type="SMART" id="SM00116">
    <property type="entry name" value="CBS"/>
    <property type="match status" value="2"/>
</dbReference>
<reference evidence="4" key="1">
    <citation type="submission" date="2015-07" db="EMBL/GenBank/DDBJ databases">
        <title>Draft Genome Sequences of Anaerolinea thermolimosa IMO-1, Bellilinea caldifistulae GOMI-1, Leptolinea tardivitalis YMTK-2, Levilinea saccharolytica KIBI-1,Longilinea arvoryzae KOME-1, Previously Described as Members of the Anaerolineaceae (Chloroflexi).</title>
        <authorList>
            <person name="Sekiguchi Y."/>
            <person name="Ohashi A."/>
            <person name="Matsuura N."/>
            <person name="Tourlousse M.D."/>
        </authorList>
    </citation>
    <scope>NUCLEOTIDE SEQUENCE [LARGE SCALE GENOMIC DNA]</scope>
    <source>
        <strain evidence="4">KOME-1</strain>
    </source>
</reference>
<keyword evidence="1 2" id="KW-0129">CBS domain</keyword>
<dbReference type="Pfam" id="PF00571">
    <property type="entry name" value="CBS"/>
    <property type="match status" value="2"/>
</dbReference>
<dbReference type="PANTHER" id="PTHR43080">
    <property type="entry name" value="CBS DOMAIN-CONTAINING PROTEIN CBSX3, MITOCHONDRIAL"/>
    <property type="match status" value="1"/>
</dbReference>
<feature type="domain" description="CBS" evidence="3">
    <location>
        <begin position="9"/>
        <end position="68"/>
    </location>
</feature>
<dbReference type="SUPFAM" id="SSF54631">
    <property type="entry name" value="CBS-domain pair"/>
    <property type="match status" value="1"/>
</dbReference>
<dbReference type="PANTHER" id="PTHR43080:SF2">
    <property type="entry name" value="CBS DOMAIN-CONTAINING PROTEIN"/>
    <property type="match status" value="1"/>
</dbReference>
<evidence type="ECO:0000256" key="2">
    <source>
        <dbReference type="PROSITE-ProRule" id="PRU00703"/>
    </source>
</evidence>
<protein>
    <submittedName>
        <fullName evidence="4">Predicted signal-transduction protein containing cAMP-binding and CBS domains</fullName>
    </submittedName>
</protein>
<dbReference type="InterPro" id="IPR046342">
    <property type="entry name" value="CBS_dom_sf"/>
</dbReference>